<evidence type="ECO:0000313" key="2">
    <source>
        <dbReference type="RefSeq" id="XP_016467002.1"/>
    </source>
</evidence>
<name>A0A1S3ZRM3_TOBAC</name>
<dbReference type="PANTHER" id="PTHR11439">
    <property type="entry name" value="GAG-POL-RELATED RETROTRANSPOSON"/>
    <property type="match status" value="1"/>
</dbReference>
<gene>
    <name evidence="2" type="primary">LOC107789657</name>
</gene>
<protein>
    <submittedName>
        <fullName evidence="2">Uncharacterized mitochondrial protein AtMg00810-like</fullName>
    </submittedName>
</protein>
<dbReference type="InterPro" id="IPR013103">
    <property type="entry name" value="RVT_2"/>
</dbReference>
<evidence type="ECO:0000259" key="1">
    <source>
        <dbReference type="Pfam" id="PF07727"/>
    </source>
</evidence>
<dbReference type="KEGG" id="nta:107789657"/>
<feature type="domain" description="Reverse transcriptase Ty1/copia-type" evidence="1">
    <location>
        <begin position="2"/>
        <end position="75"/>
    </location>
</feature>
<dbReference type="PANTHER" id="PTHR11439:SF444">
    <property type="entry name" value="HELICASE ATP-BINDING DOMAIN-CONTAINING PROTEIN"/>
    <property type="match status" value="1"/>
</dbReference>
<dbReference type="PaxDb" id="4097-A0A1S3ZRM3"/>
<accession>A0A1S3ZRM3</accession>
<dbReference type="AlphaFoldDB" id="A0A1S3ZRM3"/>
<dbReference type="OrthoDB" id="7605830at2759"/>
<dbReference type="RefSeq" id="XP_016467002.1">
    <property type="nucleotide sequence ID" value="XM_016611516.1"/>
</dbReference>
<reference evidence="2" key="1">
    <citation type="submission" date="2025-08" db="UniProtKB">
        <authorList>
            <consortium name="RefSeq"/>
        </authorList>
    </citation>
    <scope>IDENTIFICATION</scope>
</reference>
<sequence length="225" mass="25676">MDFAQSHYDYSLFTKRIGADLVVILVYVDDLLVTGSNLLLIQQVRKDLQEKFKMKDLGELKYFLGIEFPRSQEDIAFVVQVLSQYMHVPMTSHMEAAGRIMKYIKSTPRHGLFMPTGSCNKLIAYCDSDWEKSKKQGTISRSLAEAEFRSMTTTIAEIAWLVGLFKEFGVDIALHVSLCCDSKATIWIAAHPIFHERTKHVDIDCHFVREKLVQGLIQTQHIGTT</sequence>
<dbReference type="InterPro" id="IPR043502">
    <property type="entry name" value="DNA/RNA_pol_sf"/>
</dbReference>
<dbReference type="STRING" id="4097.A0A1S3ZRM3"/>
<dbReference type="Pfam" id="PF07727">
    <property type="entry name" value="RVT_2"/>
    <property type="match status" value="1"/>
</dbReference>
<dbReference type="SUPFAM" id="SSF56672">
    <property type="entry name" value="DNA/RNA polymerases"/>
    <property type="match status" value="1"/>
</dbReference>
<dbReference type="CDD" id="cd09272">
    <property type="entry name" value="RNase_HI_RT_Ty1"/>
    <property type="match status" value="1"/>
</dbReference>
<organism evidence="2">
    <name type="scientific">Nicotiana tabacum</name>
    <name type="common">Common tobacco</name>
    <dbReference type="NCBI Taxonomy" id="4097"/>
    <lineage>
        <taxon>Eukaryota</taxon>
        <taxon>Viridiplantae</taxon>
        <taxon>Streptophyta</taxon>
        <taxon>Embryophyta</taxon>
        <taxon>Tracheophyta</taxon>
        <taxon>Spermatophyta</taxon>
        <taxon>Magnoliopsida</taxon>
        <taxon>eudicotyledons</taxon>
        <taxon>Gunneridae</taxon>
        <taxon>Pentapetalae</taxon>
        <taxon>asterids</taxon>
        <taxon>lamiids</taxon>
        <taxon>Solanales</taxon>
        <taxon>Solanaceae</taxon>
        <taxon>Nicotianoideae</taxon>
        <taxon>Nicotianeae</taxon>
        <taxon>Nicotiana</taxon>
    </lineage>
</organism>
<proteinExistence type="predicted"/>